<evidence type="ECO:0000313" key="3">
    <source>
        <dbReference type="Proteomes" id="UP000605846"/>
    </source>
</evidence>
<organism evidence="2 3">
    <name type="scientific">Apophysomyces ossiformis</name>
    <dbReference type="NCBI Taxonomy" id="679940"/>
    <lineage>
        <taxon>Eukaryota</taxon>
        <taxon>Fungi</taxon>
        <taxon>Fungi incertae sedis</taxon>
        <taxon>Mucoromycota</taxon>
        <taxon>Mucoromycotina</taxon>
        <taxon>Mucoromycetes</taxon>
        <taxon>Mucorales</taxon>
        <taxon>Mucorineae</taxon>
        <taxon>Mucoraceae</taxon>
        <taxon>Apophysomyces</taxon>
    </lineage>
</organism>
<name>A0A8H7BL19_9FUNG</name>
<comment type="caution">
    <text evidence="2">The sequence shown here is derived from an EMBL/GenBank/DDBJ whole genome shotgun (WGS) entry which is preliminary data.</text>
</comment>
<evidence type="ECO:0000313" key="2">
    <source>
        <dbReference type="EMBL" id="KAF7724546.1"/>
    </source>
</evidence>
<gene>
    <name evidence="2" type="ORF">EC973_000923</name>
</gene>
<evidence type="ECO:0000256" key="1">
    <source>
        <dbReference type="SAM" id="MobiDB-lite"/>
    </source>
</evidence>
<dbReference type="EMBL" id="JABAYA010000117">
    <property type="protein sequence ID" value="KAF7724546.1"/>
    <property type="molecule type" value="Genomic_DNA"/>
</dbReference>
<keyword evidence="3" id="KW-1185">Reference proteome</keyword>
<protein>
    <submittedName>
        <fullName evidence="2">Uncharacterized protein</fullName>
    </submittedName>
</protein>
<accession>A0A8H7BL19</accession>
<dbReference type="Proteomes" id="UP000605846">
    <property type="component" value="Unassembled WGS sequence"/>
</dbReference>
<dbReference type="OrthoDB" id="2290883at2759"/>
<feature type="compositionally biased region" description="Low complexity" evidence="1">
    <location>
        <begin position="37"/>
        <end position="51"/>
    </location>
</feature>
<sequence length="283" mass="31547">MFVPPVFNYPYSEGPSYQSYMHQQAMPSAIPNPAGIAQAQVPQASQAQQVPSSPPPNQQTPRTAVSEPTGAGGLVDSVRRKIRAAAGIYDPYAQANTANRYNTTPMNPHMPYPSYMLQREDPYFQQQHGPLMMNPYAVQQPSYPQMIPPQSPYSNLYQQQYYQPYAMPGTAGATPYLSSYNVLSMYPAQQPTPAMMVAPHSMYPYGMMSNTLQSPYDPGYYGAPSTPYSYPQALPYGSSPYTPSLGYGPMMSTYDPYYGFKRPYVPDRNYVSSVKDLWQSDIA</sequence>
<feature type="region of interest" description="Disordered" evidence="1">
    <location>
        <begin position="37"/>
        <end position="76"/>
    </location>
</feature>
<reference evidence="2" key="1">
    <citation type="submission" date="2020-01" db="EMBL/GenBank/DDBJ databases">
        <title>Genome Sequencing of Three Apophysomyces-Like Fungal Strains Confirms a Novel Fungal Genus in the Mucoromycota with divergent Burkholderia-like Endosymbiotic Bacteria.</title>
        <authorList>
            <person name="Stajich J.E."/>
            <person name="Macias A.M."/>
            <person name="Carter-House D."/>
            <person name="Lovett B."/>
            <person name="Kasson L.R."/>
            <person name="Berry K."/>
            <person name="Grigoriev I."/>
            <person name="Chang Y."/>
            <person name="Spatafora J."/>
            <person name="Kasson M.T."/>
        </authorList>
    </citation>
    <scope>NUCLEOTIDE SEQUENCE</scope>
    <source>
        <strain evidence="2">NRRL A-21654</strain>
    </source>
</reference>
<dbReference type="AlphaFoldDB" id="A0A8H7BL19"/>
<proteinExistence type="predicted"/>